<dbReference type="AlphaFoldDB" id="A0A0P7UTZ5"/>
<gene>
    <name evidence="1" type="ORF">Z043_107566</name>
</gene>
<sequence>MSAGVSIISARKSCGLLNPRTPVPARSERALGSLGFLGSFGPRPRPRPRPPCALQRFLCFVFQDMFSKGFVHISAVSNVRSVGDNKFEVVTSQRVFVFRVEKEGKDRISYLHKFSPPGGLETQADCQ</sequence>
<dbReference type="Proteomes" id="UP000034805">
    <property type="component" value="Unassembled WGS sequence"/>
</dbReference>
<organism evidence="1 2">
    <name type="scientific">Scleropages formosus</name>
    <name type="common">Asian bonytongue</name>
    <name type="synonym">Osteoglossum formosum</name>
    <dbReference type="NCBI Taxonomy" id="113540"/>
    <lineage>
        <taxon>Eukaryota</taxon>
        <taxon>Metazoa</taxon>
        <taxon>Chordata</taxon>
        <taxon>Craniata</taxon>
        <taxon>Vertebrata</taxon>
        <taxon>Euteleostomi</taxon>
        <taxon>Actinopterygii</taxon>
        <taxon>Neopterygii</taxon>
        <taxon>Teleostei</taxon>
        <taxon>Osteoglossocephala</taxon>
        <taxon>Osteoglossomorpha</taxon>
        <taxon>Osteoglossiformes</taxon>
        <taxon>Osteoglossidae</taxon>
        <taxon>Scleropages</taxon>
    </lineage>
</organism>
<comment type="caution">
    <text evidence="1">The sequence shown here is derived from an EMBL/GenBank/DDBJ whole genome shotgun (WGS) entry which is preliminary data.</text>
</comment>
<dbReference type="EMBL" id="JARO02002177">
    <property type="protein sequence ID" value="KPP73352.1"/>
    <property type="molecule type" value="Genomic_DNA"/>
</dbReference>
<evidence type="ECO:0000313" key="1">
    <source>
        <dbReference type="EMBL" id="KPP73352.1"/>
    </source>
</evidence>
<name>A0A0P7UTZ5_SCLFO</name>
<proteinExistence type="predicted"/>
<reference evidence="1 2" key="1">
    <citation type="submission" date="2015-08" db="EMBL/GenBank/DDBJ databases">
        <title>The genome of the Asian arowana (Scleropages formosus).</title>
        <authorList>
            <person name="Tan M.H."/>
            <person name="Gan H.M."/>
            <person name="Croft L.J."/>
            <person name="Austin C.M."/>
        </authorList>
    </citation>
    <scope>NUCLEOTIDE SEQUENCE [LARGE SCALE GENOMIC DNA]</scope>
    <source>
        <strain evidence="1">Aro1</strain>
    </source>
</reference>
<evidence type="ECO:0000313" key="2">
    <source>
        <dbReference type="Proteomes" id="UP000034805"/>
    </source>
</evidence>
<accession>A0A0P7UTZ5</accession>
<protein>
    <submittedName>
        <fullName evidence="1">Uncharacterized protein</fullName>
    </submittedName>
</protein>